<dbReference type="SMART" id="SM00832">
    <property type="entry name" value="C8"/>
    <property type="match status" value="1"/>
</dbReference>
<proteinExistence type="predicted"/>
<dbReference type="InterPro" id="IPR001007">
    <property type="entry name" value="VWF_dom"/>
</dbReference>
<dbReference type="PROSITE" id="PS51233">
    <property type="entry name" value="VWFD"/>
    <property type="match status" value="3"/>
</dbReference>
<evidence type="ECO:0000256" key="2">
    <source>
        <dbReference type="ARBA" id="ARBA00022525"/>
    </source>
</evidence>
<keyword evidence="3" id="KW-0677">Repeat</keyword>
<feature type="domain" description="VWFD" evidence="5">
    <location>
        <begin position="365"/>
        <end position="527"/>
    </location>
</feature>
<dbReference type="PANTHER" id="PTHR47246">
    <property type="entry name" value="MUCIN-19"/>
    <property type="match status" value="1"/>
</dbReference>
<evidence type="ECO:0000313" key="6">
    <source>
        <dbReference type="Ensembl" id="ENSCHIP00010008733.1"/>
    </source>
</evidence>
<keyword evidence="4" id="KW-1015">Disulfide bond</keyword>
<dbReference type="SMART" id="SM00216">
    <property type="entry name" value="VWD"/>
    <property type="match status" value="3"/>
</dbReference>
<dbReference type="GO" id="GO:0005576">
    <property type="term" value="C:extracellular region"/>
    <property type="evidence" value="ECO:0007669"/>
    <property type="project" value="UniProtKB-SubCell"/>
</dbReference>
<dbReference type="CDD" id="cd19941">
    <property type="entry name" value="TIL"/>
    <property type="match status" value="2"/>
</dbReference>
<dbReference type="SMART" id="SM00215">
    <property type="entry name" value="VWC_out"/>
    <property type="match status" value="2"/>
</dbReference>
<evidence type="ECO:0000256" key="3">
    <source>
        <dbReference type="ARBA" id="ARBA00022737"/>
    </source>
</evidence>
<evidence type="ECO:0000256" key="1">
    <source>
        <dbReference type="ARBA" id="ARBA00004613"/>
    </source>
</evidence>
<evidence type="ECO:0000259" key="5">
    <source>
        <dbReference type="PROSITE" id="PS51233"/>
    </source>
</evidence>
<dbReference type="PANTHER" id="PTHR47246:SF1">
    <property type="entry name" value="MUCIN-19"/>
    <property type="match status" value="1"/>
</dbReference>
<evidence type="ECO:0000256" key="4">
    <source>
        <dbReference type="ARBA" id="ARBA00023157"/>
    </source>
</evidence>
<dbReference type="InterPro" id="IPR036084">
    <property type="entry name" value="Ser_inhib-like_sf"/>
</dbReference>
<dbReference type="Pfam" id="PF00094">
    <property type="entry name" value="VWD"/>
    <property type="match status" value="3"/>
</dbReference>
<accession>A0A8C2NQE2</accession>
<dbReference type="Pfam" id="PF25962">
    <property type="entry name" value="TIL_OTOGL_Mucin"/>
    <property type="match status" value="1"/>
</dbReference>
<dbReference type="Ensembl" id="ENSCHIT00010012304.1">
    <property type="protein sequence ID" value="ENSCHIP00010008733.1"/>
    <property type="gene ID" value="ENSCHIG00010006415.1"/>
</dbReference>
<dbReference type="SUPFAM" id="SSF57567">
    <property type="entry name" value="Serine protease inhibitors"/>
    <property type="match status" value="2"/>
</dbReference>
<feature type="domain" description="VWFD" evidence="5">
    <location>
        <begin position="699"/>
        <end position="880"/>
    </location>
</feature>
<name>A0A8C2NQE2_CAPHI</name>
<sequence>KILSKYSLFKIVAILSTPKYSETNAIIGEASTWGKGAYKAFNGRVFSFESSCTYTFCRHCVESGGDFNIEIKRNNDSEIEKITVIIDNNDVSIFGDILLVNGESVQIPYNNKLIHIKKYGDHNVLNSRRGILSLMWDKNNKLSLTLHKQYPTCGLCGNFNSTPGDDINEHIADSKIPGDCSKAVSKSYEVCEDGVQFCNKIIETYFEKCGKVSTLSSDYKMICIDEYCQSRDKTSTCDTYSELSRLCASDGPGTFESWRDDTDVVCEKPICPEKHIYKECGPSNPATCSNVAPFQDIECVSGCTCPEGYLLDDIGEKGRCVLKSDCPCESSGKVYQSGEVREGSCGSLCTCQEAKWSCTKTLCPGRCKIEGSLITTFDGVKYNHPGNCHFLAIHDKDWSISVELRPCPSGQSGTCLNSVTLLLNSVSNQLPKANLNKIQIFNASSSYLQAETYFHGKMQIQIFPVMQLYVSVPPNQFTDTVGLCGSHNNRAEDDFMSSQNILEKTSQAFASSWEMMPCPKASTASCISIEKGNYVKACAEKETSMVGWRAGLCDQSCPSGLVFKYNVKTCNSSCRSLSERDKSCDMEGIPVDGCTCPDGMYKNNEGNCVSKSQCDCYINDEVMQPGKLIHIDDNKWYGNYIYTCYDFKIKILWNCVFPDDCPCSFGGREYDQGSVTSVGCNKCTCIKGSWNCTQNECQTTCHIYGEGHVRTFDGKSYSFDGLCQYSFIEDYCGRENGTFRILTESVPCCEDGLTCSRKIIVAFQDQNIVLHDGKVTAVKTTESKECELNGNSYSVHTVGLYLILKFLNGITIIWDKNTRISVILDPRWNGQVCGLCGNNNGDLKDDFTTRYSSVAAGTLEFGNSWKTKCSDTVAQTFPCDSNPYCKAWAVRKCEIIRDSTFRECHNKVDPNEYYDYYDACIEEACACDMEGKYLGFCTAVAMYAEACSAVGVCVTWRKPDLCPVYCDYYNAPGEFSWHYEPCGTVTAKTCKDRVIGQKFSALLEGCYAKCPDSAPYLDENTMKCVSLAECSCFYNDIVPAGGVIQDNCGRTCYCIAGELECSGESLYSPLIDLGKMR</sequence>
<dbReference type="Pfam" id="PF08742">
    <property type="entry name" value="C8"/>
    <property type="match status" value="2"/>
</dbReference>
<reference evidence="6" key="2">
    <citation type="submission" date="2025-08" db="UniProtKB">
        <authorList>
            <consortium name="Ensembl"/>
        </authorList>
    </citation>
    <scope>IDENTIFICATION</scope>
</reference>
<dbReference type="InterPro" id="IPR058753">
    <property type="entry name" value="TIL_OTOGL_Mucin"/>
</dbReference>
<dbReference type="AlphaFoldDB" id="A0A8C2NQE2"/>
<dbReference type="Gene3D" id="2.10.25.10">
    <property type="entry name" value="Laminin"/>
    <property type="match status" value="2"/>
</dbReference>
<dbReference type="Pfam" id="PF01826">
    <property type="entry name" value="TIL"/>
    <property type="match status" value="1"/>
</dbReference>
<keyword evidence="2" id="KW-0964">Secreted</keyword>
<reference evidence="6" key="1">
    <citation type="submission" date="2019-03" db="EMBL/GenBank/DDBJ databases">
        <title>Genome sequencing and reference-guided assembly of Black Bengal Goat (Capra hircus).</title>
        <authorList>
            <person name="Siddiki A.Z."/>
            <person name="Baten A."/>
            <person name="Billah M."/>
            <person name="Alam M.A.U."/>
            <person name="Shawrob K.S.M."/>
            <person name="Saha S."/>
            <person name="Chowdhury M."/>
            <person name="Rahman A.H."/>
            <person name="Stear M."/>
            <person name="Miah G."/>
            <person name="Das G.B."/>
            <person name="Hossain M.M."/>
            <person name="Kumkum M."/>
            <person name="Islam M.S."/>
            <person name="Mollah A.M."/>
            <person name="Ahsan A."/>
            <person name="Tusar F."/>
            <person name="Khan M.K.I."/>
        </authorList>
    </citation>
    <scope>NUCLEOTIDE SEQUENCE [LARGE SCALE GENOMIC DNA]</scope>
</reference>
<dbReference type="InterPro" id="IPR002919">
    <property type="entry name" value="TIL_dom"/>
</dbReference>
<feature type="domain" description="VWFD" evidence="5">
    <location>
        <begin position="28"/>
        <end position="199"/>
    </location>
</feature>
<dbReference type="InterPro" id="IPR014853">
    <property type="entry name" value="VWF/SSPO/ZAN-like_Cys-rich_dom"/>
</dbReference>
<dbReference type="FunFam" id="2.10.25.10:FF:000153">
    <property type="entry name" value="MUC5B isoform 1"/>
    <property type="match status" value="1"/>
</dbReference>
<protein>
    <recommendedName>
        <fullName evidence="5">VWFD domain-containing protein</fullName>
    </recommendedName>
</protein>
<dbReference type="InterPro" id="IPR001846">
    <property type="entry name" value="VWF_type-D"/>
</dbReference>
<organism evidence="6">
    <name type="scientific">Capra hircus</name>
    <name type="common">Goat</name>
    <dbReference type="NCBI Taxonomy" id="9925"/>
    <lineage>
        <taxon>Eukaryota</taxon>
        <taxon>Metazoa</taxon>
        <taxon>Chordata</taxon>
        <taxon>Craniata</taxon>
        <taxon>Vertebrata</taxon>
        <taxon>Euteleostomi</taxon>
        <taxon>Mammalia</taxon>
        <taxon>Eutheria</taxon>
        <taxon>Laurasiatheria</taxon>
        <taxon>Artiodactyla</taxon>
        <taxon>Ruminantia</taxon>
        <taxon>Pecora</taxon>
        <taxon>Bovidae</taxon>
        <taxon>Caprinae</taxon>
        <taxon>Capra</taxon>
    </lineage>
</organism>
<comment type="subcellular location">
    <subcellularLocation>
        <location evidence="1">Secreted</location>
    </subcellularLocation>
</comment>